<keyword evidence="5" id="KW-0862">Zinc</keyword>
<dbReference type="GO" id="GO:0008270">
    <property type="term" value="F:zinc ion binding"/>
    <property type="evidence" value="ECO:0007669"/>
    <property type="project" value="UniProtKB-KW"/>
</dbReference>
<dbReference type="AlphaFoldDB" id="R9WW93"/>
<feature type="compositionally biased region" description="Low complexity" evidence="8">
    <location>
        <begin position="121"/>
        <end position="130"/>
    </location>
</feature>
<organism evidence="10">
    <name type="scientific">Volvariella volvacea</name>
    <dbReference type="NCBI Taxonomy" id="36659"/>
    <lineage>
        <taxon>Eukaryota</taxon>
        <taxon>Fungi</taxon>
        <taxon>Dikarya</taxon>
        <taxon>Basidiomycota</taxon>
        <taxon>Agaricomycotina</taxon>
        <taxon>Agaricomycetes</taxon>
        <taxon>Agaricomycetidae</taxon>
        <taxon>Agaricales</taxon>
        <taxon>Pluteineae</taxon>
        <taxon>Pluteaceae</taxon>
        <taxon>Volvariella</taxon>
    </lineage>
</organism>
<sequence length="648" mass="71079">MSDHEPTIFHNTPSSLVYHFHDPSVFDYPSQSPWPQDSKKQPFSYTTYPAYPVRPPDTDHDEWSPSAQPPFSQFPHSSTATQAPITLSNHEPYAPQVKQEDLAIYSGFHPFDPNQSFGPSAAMHHVQPAQHQHHPHTQAHQQAWSPLTQPSPLTPSPPIYQQQLSPLPVPIHQPRPVVPQAPQSQAPLSSPHYSSQNASAGSPPYQTIDQVVAGTHQQPHHPPTEQQYIRPAEISPPESSATSVLSTFDAGYGFMAGPGSVGVESDHEGDYGPNATVTRSESGVWSGSGIAGTMGMALHDDDADGEDDDSYGTSDIPNDLMFQVQPSNAPQERNSIQDKLNDRLEEEDEQDDADGDDVDDSSDPEYAPNARARSHRPLTIRRAQRRHQTSEDSPYQGEGRSFRLRNYTTTRYSPYTGYRYPLSLYSYSSPDITTSSYPSEAGYGNSDDTLNGHRYATRTRRTVSDPVPYTGANGTFSSSYQMAITSSLDSPGVPGRRRSRPTNILPVPVPVPNLTKKSRGRRVPTVESLLVESEAASSTSNTTSAMTASGRVRRAAAPSRSMAETGSTVPSAKGRSFECTVEGCGKLFARGEHLKRHIRSIHTYEKPHQCPICGKDFSRHDNLNQHLRVHKGQAPSRGTISAGSGYRA</sequence>
<dbReference type="PANTHER" id="PTHR16515:SF66">
    <property type="entry name" value="C2H2-TYPE DOMAIN-CONTAINING PROTEIN"/>
    <property type="match status" value="1"/>
</dbReference>
<dbReference type="Pfam" id="PF00096">
    <property type="entry name" value="zf-C2H2"/>
    <property type="match status" value="2"/>
</dbReference>
<feature type="compositionally biased region" description="Low complexity" evidence="8">
    <location>
        <begin position="180"/>
        <end position="191"/>
    </location>
</feature>
<dbReference type="InterPro" id="IPR036236">
    <property type="entry name" value="Znf_C2H2_sf"/>
</dbReference>
<evidence type="ECO:0000256" key="7">
    <source>
        <dbReference type="PROSITE-ProRule" id="PRU00042"/>
    </source>
</evidence>
<feature type="domain" description="C2H2-type" evidence="9">
    <location>
        <begin position="608"/>
        <end position="635"/>
    </location>
</feature>
<dbReference type="FunFam" id="3.30.160.60:FF:001297">
    <property type="entry name" value="Zinc finger and SCAN domain-containing protein 2"/>
    <property type="match status" value="1"/>
</dbReference>
<dbReference type="InterPro" id="IPR013087">
    <property type="entry name" value="Znf_C2H2_type"/>
</dbReference>
<accession>R9WW93</accession>
<dbReference type="GO" id="GO:0000978">
    <property type="term" value="F:RNA polymerase II cis-regulatory region sequence-specific DNA binding"/>
    <property type="evidence" value="ECO:0007669"/>
    <property type="project" value="UniProtKB-ARBA"/>
</dbReference>
<feature type="compositionally biased region" description="Polar residues" evidence="8">
    <location>
        <begin position="192"/>
        <end position="206"/>
    </location>
</feature>
<feature type="compositionally biased region" description="Low complexity" evidence="8">
    <location>
        <begin position="138"/>
        <end position="151"/>
    </location>
</feature>
<evidence type="ECO:0000256" key="8">
    <source>
        <dbReference type="SAM" id="MobiDB-lite"/>
    </source>
</evidence>
<dbReference type="SUPFAM" id="SSF57667">
    <property type="entry name" value="beta-beta-alpha zinc fingers"/>
    <property type="match status" value="1"/>
</dbReference>
<feature type="compositionally biased region" description="Polar residues" evidence="8">
    <location>
        <begin position="324"/>
        <end position="334"/>
    </location>
</feature>
<comment type="subcellular location">
    <subcellularLocation>
        <location evidence="1">Nucleus</location>
    </subcellularLocation>
</comment>
<dbReference type="GO" id="GO:0005634">
    <property type="term" value="C:nucleus"/>
    <property type="evidence" value="ECO:0007669"/>
    <property type="project" value="UniProtKB-SubCell"/>
</dbReference>
<evidence type="ECO:0000256" key="5">
    <source>
        <dbReference type="ARBA" id="ARBA00022833"/>
    </source>
</evidence>
<keyword evidence="4 7" id="KW-0863">Zinc-finger</keyword>
<feature type="compositionally biased region" description="Basic residues" evidence="8">
    <location>
        <begin position="372"/>
        <end position="387"/>
    </location>
</feature>
<dbReference type="Gene3D" id="3.30.160.60">
    <property type="entry name" value="Classic Zinc Finger"/>
    <property type="match status" value="2"/>
</dbReference>
<dbReference type="PROSITE" id="PS50157">
    <property type="entry name" value="ZINC_FINGER_C2H2_2"/>
    <property type="match status" value="2"/>
</dbReference>
<dbReference type="PANTHER" id="PTHR16515">
    <property type="entry name" value="PR DOMAIN ZINC FINGER PROTEIN"/>
    <property type="match status" value="1"/>
</dbReference>
<dbReference type="FunFam" id="3.30.160.60:FF:000125">
    <property type="entry name" value="Putative zinc finger protein 143"/>
    <property type="match status" value="1"/>
</dbReference>
<feature type="compositionally biased region" description="Low complexity" evidence="8">
    <location>
        <begin position="526"/>
        <end position="549"/>
    </location>
</feature>
<evidence type="ECO:0000256" key="3">
    <source>
        <dbReference type="ARBA" id="ARBA00022737"/>
    </source>
</evidence>
<protein>
    <submittedName>
        <fullName evidence="10">Transcription factor STE12</fullName>
    </submittedName>
</protein>
<keyword evidence="3" id="KW-0677">Repeat</keyword>
<dbReference type="InterPro" id="IPR050331">
    <property type="entry name" value="Zinc_finger"/>
</dbReference>
<feature type="region of interest" description="Disordered" evidence="8">
    <location>
        <begin position="115"/>
        <end position="206"/>
    </location>
</feature>
<keyword evidence="2" id="KW-0479">Metal-binding</keyword>
<evidence type="ECO:0000256" key="6">
    <source>
        <dbReference type="ARBA" id="ARBA00023242"/>
    </source>
</evidence>
<evidence type="ECO:0000256" key="1">
    <source>
        <dbReference type="ARBA" id="ARBA00004123"/>
    </source>
</evidence>
<proteinExistence type="predicted"/>
<feature type="compositionally biased region" description="Acidic residues" evidence="8">
    <location>
        <begin position="301"/>
        <end position="310"/>
    </location>
</feature>
<evidence type="ECO:0000259" key="9">
    <source>
        <dbReference type="PROSITE" id="PS50157"/>
    </source>
</evidence>
<name>R9WW93_9AGAR</name>
<feature type="region of interest" description="Disordered" evidence="8">
    <location>
        <begin position="29"/>
        <end position="78"/>
    </location>
</feature>
<feature type="region of interest" description="Disordered" evidence="8">
    <location>
        <begin position="487"/>
        <end position="572"/>
    </location>
</feature>
<feature type="compositionally biased region" description="Pro residues" evidence="8">
    <location>
        <begin position="167"/>
        <end position="179"/>
    </location>
</feature>
<keyword evidence="6" id="KW-0539">Nucleus</keyword>
<dbReference type="SMART" id="SM00355">
    <property type="entry name" value="ZnF_C2H2"/>
    <property type="match status" value="2"/>
</dbReference>
<feature type="compositionally biased region" description="Polar residues" evidence="8">
    <location>
        <begin position="275"/>
        <end position="285"/>
    </location>
</feature>
<feature type="compositionally biased region" description="Low complexity" evidence="8">
    <location>
        <begin position="64"/>
        <end position="78"/>
    </location>
</feature>
<feature type="region of interest" description="Disordered" evidence="8">
    <location>
        <begin position="263"/>
        <end position="403"/>
    </location>
</feature>
<dbReference type="EMBL" id="KC748451">
    <property type="protein sequence ID" value="AGO06028.1"/>
    <property type="molecule type" value="Genomic_DNA"/>
</dbReference>
<evidence type="ECO:0000256" key="2">
    <source>
        <dbReference type="ARBA" id="ARBA00022723"/>
    </source>
</evidence>
<feature type="compositionally biased region" description="Polar residues" evidence="8">
    <location>
        <begin position="29"/>
        <end position="47"/>
    </location>
</feature>
<feature type="compositionally biased region" description="Acidic residues" evidence="8">
    <location>
        <begin position="344"/>
        <end position="363"/>
    </location>
</feature>
<dbReference type="GO" id="GO:0000981">
    <property type="term" value="F:DNA-binding transcription factor activity, RNA polymerase II-specific"/>
    <property type="evidence" value="ECO:0007669"/>
    <property type="project" value="UniProtKB-ARBA"/>
</dbReference>
<evidence type="ECO:0000313" key="10">
    <source>
        <dbReference type="EMBL" id="AGO06028.1"/>
    </source>
</evidence>
<dbReference type="PROSITE" id="PS00028">
    <property type="entry name" value="ZINC_FINGER_C2H2_1"/>
    <property type="match status" value="2"/>
</dbReference>
<evidence type="ECO:0000256" key="4">
    <source>
        <dbReference type="ARBA" id="ARBA00022771"/>
    </source>
</evidence>
<gene>
    <name evidence="10" type="primary">Ste12</name>
    <name evidence="10" type="ORF">GME9405</name>
</gene>
<reference evidence="10" key="1">
    <citation type="submission" date="2013-03" db="EMBL/GenBank/DDBJ databases">
        <title>Determination of the sex of a multinucleate and clamp connection-lacking basidiomycete Volvariella volvacea using genome sequence-derived approach.</title>
        <authorList>
            <person name="Xie B.G."/>
            <person name="Chen B.Z."/>
        </authorList>
    </citation>
    <scope>NUCLEOTIDE SEQUENCE</scope>
    <source>
        <strain evidence="10">PYd21</strain>
    </source>
</reference>
<feature type="domain" description="C2H2-type" evidence="9">
    <location>
        <begin position="577"/>
        <end position="607"/>
    </location>
</feature>